<feature type="domain" description="Luciferase-like" evidence="5">
    <location>
        <begin position="12"/>
        <end position="224"/>
    </location>
</feature>
<name>A0ABY2S4W0_9PSEU</name>
<protein>
    <submittedName>
        <fullName evidence="6">TIGR03621 family F420-dependent LLM class oxidoreductase</fullName>
    </submittedName>
</protein>
<evidence type="ECO:0000256" key="4">
    <source>
        <dbReference type="ARBA" id="ARBA00023033"/>
    </source>
</evidence>
<evidence type="ECO:0000256" key="2">
    <source>
        <dbReference type="ARBA" id="ARBA00022643"/>
    </source>
</evidence>
<keyword evidence="2" id="KW-0288">FMN</keyword>
<evidence type="ECO:0000313" key="7">
    <source>
        <dbReference type="Proteomes" id="UP000309992"/>
    </source>
</evidence>
<dbReference type="PANTHER" id="PTHR42847:SF8">
    <property type="entry name" value="CONSERVED PROTEIN"/>
    <property type="match status" value="1"/>
</dbReference>
<dbReference type="Pfam" id="PF00296">
    <property type="entry name" value="Bac_luciferase"/>
    <property type="match status" value="1"/>
</dbReference>
<dbReference type="InterPro" id="IPR011251">
    <property type="entry name" value="Luciferase-like_dom"/>
</dbReference>
<keyword evidence="3" id="KW-0560">Oxidoreductase</keyword>
<dbReference type="EMBL" id="SWMS01000007">
    <property type="protein sequence ID" value="TKG70900.1"/>
    <property type="molecule type" value="Genomic_DNA"/>
</dbReference>
<dbReference type="InterPro" id="IPR050172">
    <property type="entry name" value="SsuD_RutA_monooxygenase"/>
</dbReference>
<dbReference type="SUPFAM" id="SSF51679">
    <property type="entry name" value="Bacterial luciferase-like"/>
    <property type="match status" value="1"/>
</dbReference>
<dbReference type="Proteomes" id="UP000309992">
    <property type="component" value="Unassembled WGS sequence"/>
</dbReference>
<dbReference type="PANTHER" id="PTHR42847">
    <property type="entry name" value="ALKANESULFONATE MONOOXYGENASE"/>
    <property type="match status" value="1"/>
</dbReference>
<dbReference type="InterPro" id="IPR019923">
    <property type="entry name" value="Lucif-like_OxRdtase_MSMEG_2516"/>
</dbReference>
<sequence length="323" mass="34686">MTTKTRSFRFAVQATKATSAAEWRELARKAEDLGFSTLFVADHYLGRGPASREARLPPQHLAPIAAIATAAAVTETLRVGCRVFCADYHVPAVLAKEAATLDLLSEGRLEFGIGAGWSEPEYRAMGVPFAPAPRRVAKLAEVVALVKAHWAGAELDHRGEFSTATGYTGLPLPVQRPHPPIMIGGGRKRVLSLAAREADIVSISNVPFDPVNDEGLTPHEEAARRLGFVREAAGERFADLDIESSPYFTEVTGDVDAALTLVAERMRVSADGLREHPNVLVGSAGEIADRLCARREALGVNYVSVQQSQLDTFAPIAARLAGQ</sequence>
<dbReference type="NCBIfam" id="TIGR03621">
    <property type="entry name" value="F420_MSMEG_2516"/>
    <property type="match status" value="1"/>
</dbReference>
<proteinExistence type="predicted"/>
<keyword evidence="1" id="KW-0285">Flavoprotein</keyword>
<comment type="caution">
    <text evidence="6">The sequence shown here is derived from an EMBL/GenBank/DDBJ whole genome shotgun (WGS) entry which is preliminary data.</text>
</comment>
<keyword evidence="4" id="KW-0503">Monooxygenase</keyword>
<reference evidence="6 7" key="1">
    <citation type="journal article" date="2015" name="Antonie Van Leeuwenhoek">
        <title>Prauserella endophytica sp. nov., an endophytic actinobacterium isolated from Tamarix taklamakanensis.</title>
        <authorList>
            <person name="Liu J.M."/>
            <person name="Habden X."/>
            <person name="Guo L."/>
            <person name="Tuo L."/>
            <person name="Jiang Z.K."/>
            <person name="Liu S.W."/>
            <person name="Liu X.F."/>
            <person name="Chen L."/>
            <person name="Li R.F."/>
            <person name="Zhang Y.Q."/>
            <person name="Sun C.H."/>
        </authorList>
    </citation>
    <scope>NUCLEOTIDE SEQUENCE [LARGE SCALE GENOMIC DNA]</scope>
    <source>
        <strain evidence="6 7">CGMCC 4.7182</strain>
    </source>
</reference>
<dbReference type="InterPro" id="IPR036661">
    <property type="entry name" value="Luciferase-like_sf"/>
</dbReference>
<dbReference type="RefSeq" id="WP_137095427.1">
    <property type="nucleotide sequence ID" value="NZ_SWMS01000007.1"/>
</dbReference>
<organism evidence="6 7">
    <name type="scientific">Prauserella endophytica</name>
    <dbReference type="NCBI Taxonomy" id="1592324"/>
    <lineage>
        <taxon>Bacteria</taxon>
        <taxon>Bacillati</taxon>
        <taxon>Actinomycetota</taxon>
        <taxon>Actinomycetes</taxon>
        <taxon>Pseudonocardiales</taxon>
        <taxon>Pseudonocardiaceae</taxon>
        <taxon>Prauserella</taxon>
        <taxon>Prauserella coralliicola group</taxon>
    </lineage>
</organism>
<evidence type="ECO:0000256" key="1">
    <source>
        <dbReference type="ARBA" id="ARBA00022630"/>
    </source>
</evidence>
<dbReference type="Gene3D" id="3.20.20.30">
    <property type="entry name" value="Luciferase-like domain"/>
    <property type="match status" value="1"/>
</dbReference>
<accession>A0ABY2S4W0</accession>
<evidence type="ECO:0000313" key="6">
    <source>
        <dbReference type="EMBL" id="TKG70900.1"/>
    </source>
</evidence>
<evidence type="ECO:0000259" key="5">
    <source>
        <dbReference type="Pfam" id="PF00296"/>
    </source>
</evidence>
<keyword evidence="7" id="KW-1185">Reference proteome</keyword>
<gene>
    <name evidence="6" type="ORF">FCN18_15390</name>
</gene>
<evidence type="ECO:0000256" key="3">
    <source>
        <dbReference type="ARBA" id="ARBA00023002"/>
    </source>
</evidence>